<dbReference type="EMBL" id="CR382138">
    <property type="protein sequence ID" value="CAR66355.1"/>
    <property type="molecule type" value="Genomic_DNA"/>
</dbReference>
<protein>
    <submittedName>
        <fullName evidence="1">DEHA2F16214p</fullName>
    </submittedName>
</protein>
<dbReference type="Proteomes" id="UP000000599">
    <property type="component" value="Chromosome F"/>
</dbReference>
<dbReference type="GeneID" id="8998986"/>
<dbReference type="InParanoid" id="B5RUH7"/>
<evidence type="ECO:0000313" key="2">
    <source>
        <dbReference type="Proteomes" id="UP000000599"/>
    </source>
</evidence>
<reference evidence="1 2" key="1">
    <citation type="journal article" date="2004" name="Nature">
        <title>Genome evolution in yeasts.</title>
        <authorList>
            <consortium name="Genolevures"/>
            <person name="Dujon B."/>
            <person name="Sherman D."/>
            <person name="Fischer G."/>
            <person name="Durrens P."/>
            <person name="Casaregola S."/>
            <person name="Lafontaine I."/>
            <person name="de Montigny J."/>
            <person name="Marck C."/>
            <person name="Neuveglise C."/>
            <person name="Talla E."/>
            <person name="Goffard N."/>
            <person name="Frangeul L."/>
            <person name="Aigle M."/>
            <person name="Anthouard V."/>
            <person name="Babour A."/>
            <person name="Barbe V."/>
            <person name="Barnay S."/>
            <person name="Blanchin S."/>
            <person name="Beckerich J.M."/>
            <person name="Beyne E."/>
            <person name="Bleykasten C."/>
            <person name="Boisrame A."/>
            <person name="Boyer J."/>
            <person name="Cattolico L."/>
            <person name="Confanioleri F."/>
            <person name="de Daruvar A."/>
            <person name="Despons L."/>
            <person name="Fabre E."/>
            <person name="Fairhead C."/>
            <person name="Ferry-Dumazet H."/>
            <person name="Groppi A."/>
            <person name="Hantraye F."/>
            <person name="Hennequin C."/>
            <person name="Jauniaux N."/>
            <person name="Joyet P."/>
            <person name="Kachouri R."/>
            <person name="Kerrest A."/>
            <person name="Koszul R."/>
            <person name="Lemaire M."/>
            <person name="Lesur I."/>
            <person name="Ma L."/>
            <person name="Muller H."/>
            <person name="Nicaud J.M."/>
            <person name="Nikolski M."/>
            <person name="Oztas S."/>
            <person name="Ozier-Kalogeropoulos O."/>
            <person name="Pellenz S."/>
            <person name="Potier S."/>
            <person name="Richard G.F."/>
            <person name="Straub M.L."/>
            <person name="Suleau A."/>
            <person name="Swennene D."/>
            <person name="Tekaia F."/>
            <person name="Wesolowski-Louvel M."/>
            <person name="Westhof E."/>
            <person name="Wirth B."/>
            <person name="Zeniou-Meyer M."/>
            <person name="Zivanovic I."/>
            <person name="Bolotin-Fukuhara M."/>
            <person name="Thierry A."/>
            <person name="Bouchier C."/>
            <person name="Caudron B."/>
            <person name="Scarpelli C."/>
            <person name="Gaillardin C."/>
            <person name="Weissenbach J."/>
            <person name="Wincker P."/>
            <person name="Souciet J.L."/>
        </authorList>
    </citation>
    <scope>NUCLEOTIDE SEQUENCE [LARGE SCALE GENOMIC DNA]</scope>
    <source>
        <strain evidence="2">ATCC 36239 / CBS 767 / BCRC 21394 / JCM 1990 / NBRC 0083 / IGC 2968</strain>
    </source>
</reference>
<proteinExistence type="predicted"/>
<dbReference type="AlphaFoldDB" id="B5RUH7"/>
<dbReference type="HOGENOM" id="CLU_3399380_0_0_1"/>
<sequence length="31" mass="3452">MVLSVFGYGNGTQYYHVLLLQGIGYSNNLTE</sequence>
<dbReference type="RefSeq" id="XP_002770833.1">
    <property type="nucleotide sequence ID" value="XM_002770787.1"/>
</dbReference>
<organism evidence="1 2">
    <name type="scientific">Debaryomyces hansenii (strain ATCC 36239 / CBS 767 / BCRC 21394 / JCM 1990 / NBRC 0083 / IGC 2968)</name>
    <name type="common">Yeast</name>
    <name type="synonym">Torulaspora hansenii</name>
    <dbReference type="NCBI Taxonomy" id="284592"/>
    <lineage>
        <taxon>Eukaryota</taxon>
        <taxon>Fungi</taxon>
        <taxon>Dikarya</taxon>
        <taxon>Ascomycota</taxon>
        <taxon>Saccharomycotina</taxon>
        <taxon>Pichiomycetes</taxon>
        <taxon>Debaryomycetaceae</taxon>
        <taxon>Debaryomyces</taxon>
    </lineage>
</organism>
<gene>
    <name evidence="1" type="ordered locus">DEHA2F16214g</name>
</gene>
<evidence type="ECO:0000313" key="1">
    <source>
        <dbReference type="EMBL" id="CAR66355.1"/>
    </source>
</evidence>
<keyword evidence="2" id="KW-1185">Reference proteome</keyword>
<accession>B5RUH7</accession>
<dbReference type="KEGG" id="dha:DEHA2F16214g"/>
<dbReference type="VEuPathDB" id="FungiDB:DEHA2F16214g"/>
<name>B5RUH7_DEBHA</name>